<dbReference type="InterPro" id="IPR016067">
    <property type="entry name" value="S-AdoMet_deCO2ase_core"/>
</dbReference>
<protein>
    <submittedName>
        <fullName evidence="1">Adenosylmethionine decarboxylase</fullName>
    </submittedName>
</protein>
<dbReference type="InterPro" id="IPR018166">
    <property type="entry name" value="S-AdoMet_deCO2ase_CS"/>
</dbReference>
<gene>
    <name evidence="1" type="ORF">EPA86_10195</name>
</gene>
<dbReference type="RefSeq" id="WP_140603333.1">
    <property type="nucleotide sequence ID" value="NZ_SAWY01000020.1"/>
</dbReference>
<evidence type="ECO:0000313" key="1">
    <source>
        <dbReference type="EMBL" id="TPH15178.1"/>
    </source>
</evidence>
<dbReference type="PROSITE" id="PS01336">
    <property type="entry name" value="ADOMETDC"/>
    <property type="match status" value="1"/>
</dbReference>
<dbReference type="AlphaFoldDB" id="A0A502KU52"/>
<sequence length="320" mass="36993">MFFEGSEKKVEVLVHNEKFSLLTDISDEFWAELVHRCHAKILSSISNKQCKAFLLSESSLFVWDNYFLILTCGETNLVNSVEYFIEQLGVEKIKHLTYQRKNEYFAHAQPSCFGDDVKRLTQYLPGKAMRFGAMDSHHNFVFHQDNDFKASIDDKTYEIFAYQISEEASNHLTRQGLEANDIREFLRLEQLIPNFQIDDFVFKPYGYSVNAIFGKKYLTIHITPQADSSYVSFESNINLIELLPIILVVLQPSSFDLLSYNETEFKTLTDKNVPQSYVSQSLVQQKLSNGFLVNFANYILPTQQFTQATEFDVAGENHEL</sequence>
<evidence type="ECO:0000313" key="2">
    <source>
        <dbReference type="Proteomes" id="UP000315303"/>
    </source>
</evidence>
<dbReference type="GO" id="GO:0008295">
    <property type="term" value="P:spermidine biosynthetic process"/>
    <property type="evidence" value="ECO:0007669"/>
    <property type="project" value="InterPro"/>
</dbReference>
<name>A0A502KU52_9GAMM</name>
<proteinExistence type="predicted"/>
<dbReference type="SUPFAM" id="SSF56276">
    <property type="entry name" value="S-adenosylmethionine decarboxylase"/>
    <property type="match status" value="1"/>
</dbReference>
<dbReference type="OrthoDB" id="5289311at2"/>
<dbReference type="Proteomes" id="UP000315303">
    <property type="component" value="Unassembled WGS sequence"/>
</dbReference>
<dbReference type="InterPro" id="IPR048283">
    <property type="entry name" value="AdoMetDC-like"/>
</dbReference>
<dbReference type="Pfam" id="PF01536">
    <property type="entry name" value="SAM_decarbox"/>
    <property type="match status" value="1"/>
</dbReference>
<dbReference type="GO" id="GO:0004014">
    <property type="term" value="F:adenosylmethionine decarboxylase activity"/>
    <property type="evidence" value="ECO:0007669"/>
    <property type="project" value="InterPro"/>
</dbReference>
<dbReference type="PANTHER" id="PTHR11570">
    <property type="entry name" value="S-ADENOSYLMETHIONINE DECARBOXYLASE"/>
    <property type="match status" value="1"/>
</dbReference>
<organism evidence="1 2">
    <name type="scientific">Litorilituus lipolyticus</name>
    <dbReference type="NCBI Taxonomy" id="2491017"/>
    <lineage>
        <taxon>Bacteria</taxon>
        <taxon>Pseudomonadati</taxon>
        <taxon>Pseudomonadota</taxon>
        <taxon>Gammaproteobacteria</taxon>
        <taxon>Alteromonadales</taxon>
        <taxon>Colwelliaceae</taxon>
        <taxon>Litorilituus</taxon>
    </lineage>
</organism>
<keyword evidence="2" id="KW-1185">Reference proteome</keyword>
<dbReference type="Gene3D" id="3.60.90.10">
    <property type="entry name" value="S-adenosylmethionine decarboxylase"/>
    <property type="match status" value="1"/>
</dbReference>
<dbReference type="EMBL" id="SAWY01000020">
    <property type="protein sequence ID" value="TPH15178.1"/>
    <property type="molecule type" value="Genomic_DNA"/>
</dbReference>
<accession>A0A502KU52</accession>
<dbReference type="PANTHER" id="PTHR11570:SF0">
    <property type="entry name" value="S-ADENOSYLMETHIONINE DECARBOXYLASE PROENZYME"/>
    <property type="match status" value="1"/>
</dbReference>
<reference evidence="1 2" key="1">
    <citation type="submission" date="2019-01" db="EMBL/GenBank/DDBJ databases">
        <title>Litorilituus lipolytica sp. nov., isolated from intertidal sand of the Yellow Sea in China.</title>
        <authorList>
            <person name="Liu A."/>
        </authorList>
    </citation>
    <scope>NUCLEOTIDE SEQUENCE [LARGE SCALE GENOMIC DNA]</scope>
    <source>
        <strain evidence="1 2">RZ04</strain>
    </source>
</reference>
<comment type="caution">
    <text evidence="1">The sequence shown here is derived from an EMBL/GenBank/DDBJ whole genome shotgun (WGS) entry which is preliminary data.</text>
</comment>